<evidence type="ECO:0000256" key="6">
    <source>
        <dbReference type="ARBA" id="ARBA00023004"/>
    </source>
</evidence>
<comment type="cofactor">
    <cofactor evidence="1">
        <name>heme</name>
        <dbReference type="ChEBI" id="CHEBI:30413"/>
    </cofactor>
</comment>
<proteinExistence type="inferred from homology"/>
<accession>A0ABR3VXX5</accession>
<dbReference type="EMBL" id="JAWRVE010000230">
    <property type="protein sequence ID" value="KAL1847863.1"/>
    <property type="molecule type" value="Genomic_DNA"/>
</dbReference>
<comment type="similarity">
    <text evidence="2">Belongs to the cytochrome P450 family.</text>
</comment>
<name>A0ABR3VXX5_9PEZI</name>
<comment type="caution">
    <text evidence="8">The sequence shown here is derived from an EMBL/GenBank/DDBJ whole genome shotgun (WGS) entry which is preliminary data.</text>
</comment>
<organism evidence="8 9">
    <name type="scientific">Diaporthe australafricana</name>
    <dbReference type="NCBI Taxonomy" id="127596"/>
    <lineage>
        <taxon>Eukaryota</taxon>
        <taxon>Fungi</taxon>
        <taxon>Dikarya</taxon>
        <taxon>Ascomycota</taxon>
        <taxon>Pezizomycotina</taxon>
        <taxon>Sordariomycetes</taxon>
        <taxon>Sordariomycetidae</taxon>
        <taxon>Diaporthales</taxon>
        <taxon>Diaporthaceae</taxon>
        <taxon>Diaporthe</taxon>
    </lineage>
</organism>
<evidence type="ECO:0000256" key="2">
    <source>
        <dbReference type="ARBA" id="ARBA00010617"/>
    </source>
</evidence>
<evidence type="ECO:0000256" key="7">
    <source>
        <dbReference type="ARBA" id="ARBA00023033"/>
    </source>
</evidence>
<evidence type="ECO:0000256" key="3">
    <source>
        <dbReference type="ARBA" id="ARBA00022617"/>
    </source>
</evidence>
<evidence type="ECO:0000313" key="9">
    <source>
        <dbReference type="Proteomes" id="UP001583177"/>
    </source>
</evidence>
<dbReference type="Gene3D" id="1.10.630.10">
    <property type="entry name" value="Cytochrome P450"/>
    <property type="match status" value="2"/>
</dbReference>
<keyword evidence="5" id="KW-0560">Oxidoreductase</keyword>
<keyword evidence="7" id="KW-0503">Monooxygenase</keyword>
<dbReference type="PANTHER" id="PTHR24305">
    <property type="entry name" value="CYTOCHROME P450"/>
    <property type="match status" value="1"/>
</dbReference>
<dbReference type="PANTHER" id="PTHR24305:SF187">
    <property type="entry name" value="P450, PUTATIVE (EUROFUNG)-RELATED"/>
    <property type="match status" value="1"/>
</dbReference>
<keyword evidence="3" id="KW-0349">Heme</keyword>
<gene>
    <name evidence="8" type="ORF">Daus18300_013777</name>
</gene>
<reference evidence="8 9" key="1">
    <citation type="journal article" date="2024" name="IMA Fungus">
        <title>IMA Genome - F19 : A genome assembly and annotation guide to empower mycologists, including annotated draft genome sequences of Ceratocystis pirilliformis, Diaporthe australafricana, Fusarium ophioides, Paecilomyces lecythidis, and Sporothrix stenoceras.</title>
        <authorList>
            <person name="Aylward J."/>
            <person name="Wilson A.M."/>
            <person name="Visagie C.M."/>
            <person name="Spraker J."/>
            <person name="Barnes I."/>
            <person name="Buitendag C."/>
            <person name="Ceriani C."/>
            <person name="Del Mar Angel L."/>
            <person name="du Plessis D."/>
            <person name="Fuchs T."/>
            <person name="Gasser K."/>
            <person name="Kramer D."/>
            <person name="Li W."/>
            <person name="Munsamy K."/>
            <person name="Piso A."/>
            <person name="Price J.L."/>
            <person name="Sonnekus B."/>
            <person name="Thomas C."/>
            <person name="van der Nest A."/>
            <person name="van Dijk A."/>
            <person name="van Heerden A."/>
            <person name="van Vuuren N."/>
            <person name="Yilmaz N."/>
            <person name="Duong T.A."/>
            <person name="van der Merwe N.A."/>
            <person name="Wingfield M.J."/>
            <person name="Wingfield B.D."/>
        </authorList>
    </citation>
    <scope>NUCLEOTIDE SEQUENCE [LARGE SCALE GENOMIC DNA]</scope>
    <source>
        <strain evidence="8 9">CMW 18300</strain>
    </source>
</reference>
<evidence type="ECO:0000313" key="8">
    <source>
        <dbReference type="EMBL" id="KAL1847863.1"/>
    </source>
</evidence>
<protein>
    <recommendedName>
        <fullName evidence="10">Cytochrome P450</fullName>
    </recommendedName>
</protein>
<keyword evidence="4" id="KW-0479">Metal-binding</keyword>
<keyword evidence="6" id="KW-0408">Iron</keyword>
<sequence length="333" mass="38622">MDSLDTVRDPAVHAHRRRVWDQAFSIKSLEKAESLIYHHTDKLIKQLEKHHGQGLNICQWLEYYTFDAMGKFGLSVDFNNLSGKEHPIMKIYHIAHRRMGPLAAAPWVKHLLMGIPFIERMKYYRIFFSWTHEELNKNIEANNKEQRTDVIGHVIRDALEHGGIQQNWNFVLGDFVLVIVAGSDPVRQVLANLLYYLVLNPEHLQILRQELSNVNIREYKELQRAVHLNACIYETTHGRSFVDPEKWLPERFDSKPELVLNKHAFAPWSIGKMSCLGKNLSLMEIRVAAALIITKLDFSFAPGEDGQKMFSEAIDYFTTTPGPLQLVFKRRSF</sequence>
<evidence type="ECO:0008006" key="10">
    <source>
        <dbReference type="Google" id="ProtNLM"/>
    </source>
</evidence>
<dbReference type="InterPro" id="IPR001128">
    <property type="entry name" value="Cyt_P450"/>
</dbReference>
<dbReference type="Proteomes" id="UP001583177">
    <property type="component" value="Unassembled WGS sequence"/>
</dbReference>
<dbReference type="Pfam" id="PF00067">
    <property type="entry name" value="p450"/>
    <property type="match status" value="2"/>
</dbReference>
<dbReference type="SUPFAM" id="SSF48264">
    <property type="entry name" value="Cytochrome P450"/>
    <property type="match status" value="1"/>
</dbReference>
<dbReference type="InterPro" id="IPR050121">
    <property type="entry name" value="Cytochrome_P450_monoxygenase"/>
</dbReference>
<dbReference type="InterPro" id="IPR036396">
    <property type="entry name" value="Cyt_P450_sf"/>
</dbReference>
<keyword evidence="9" id="KW-1185">Reference proteome</keyword>
<evidence type="ECO:0000256" key="4">
    <source>
        <dbReference type="ARBA" id="ARBA00022723"/>
    </source>
</evidence>
<evidence type="ECO:0000256" key="5">
    <source>
        <dbReference type="ARBA" id="ARBA00023002"/>
    </source>
</evidence>
<evidence type="ECO:0000256" key="1">
    <source>
        <dbReference type="ARBA" id="ARBA00001971"/>
    </source>
</evidence>